<evidence type="ECO:0000256" key="1">
    <source>
        <dbReference type="ARBA" id="ARBA00001966"/>
    </source>
</evidence>
<protein>
    <submittedName>
        <fullName evidence="10">Aldehyde ferredoxin oxidoreductase</fullName>
        <ecNumber evidence="10">1.2.7.5</ecNumber>
    </submittedName>
</protein>
<dbReference type="Pfam" id="PF02730">
    <property type="entry name" value="AFOR_N"/>
    <property type="match status" value="1"/>
</dbReference>
<dbReference type="Gene3D" id="1.10.599.10">
    <property type="entry name" value="Aldehyde Ferredoxin Oxidoreductase Protein, subunit A, domain 3"/>
    <property type="match status" value="1"/>
</dbReference>
<reference evidence="11" key="1">
    <citation type="submission" date="2011-05" db="EMBL/GenBank/DDBJ databases">
        <title>Complete sequence of Desulfotomaculum kuznetsovii DSM 6115.</title>
        <authorList>
            <person name="Lucas S."/>
            <person name="Han J."/>
            <person name="Lapidus A."/>
            <person name="Cheng J.-F."/>
            <person name="Goodwin L."/>
            <person name="Pitluck S."/>
            <person name="Peters L."/>
            <person name="Mikhailova N."/>
            <person name="Lu M."/>
            <person name="Saunders E."/>
            <person name="Han C."/>
            <person name="Tapia R."/>
            <person name="Land M."/>
            <person name="Hauser L."/>
            <person name="Kyrpides N."/>
            <person name="Ivanova N."/>
            <person name="Pagani I."/>
            <person name="Nazina T."/>
            <person name="Ivanova A."/>
            <person name="Parshina S."/>
            <person name="Kuever J."/>
            <person name="Muyzer G."/>
            <person name="Plugge C."/>
            <person name="Stams A."/>
            <person name="Woyke T."/>
        </authorList>
    </citation>
    <scope>NUCLEOTIDE SEQUENCE [LARGE SCALE GENOMIC DNA]</scope>
    <source>
        <strain evidence="11">DSM 6115 / VKM B-1805 / 17</strain>
    </source>
</reference>
<dbReference type="InterPro" id="IPR036503">
    <property type="entry name" value="Ald_Fedxn_OxRdtase_N_sf"/>
</dbReference>
<dbReference type="PANTHER" id="PTHR30038:SF0">
    <property type="entry name" value="TUNGSTEN-CONTAINING ALDEHYDE FERREDOXIN OXIDOREDUCTASE"/>
    <property type="match status" value="1"/>
</dbReference>
<dbReference type="EMBL" id="CP002770">
    <property type="protein sequence ID" value="AEG14204.1"/>
    <property type="molecule type" value="Genomic_DNA"/>
</dbReference>
<evidence type="ECO:0000256" key="3">
    <source>
        <dbReference type="ARBA" id="ARBA00022485"/>
    </source>
</evidence>
<accession>A0AAU8P7W6</accession>
<dbReference type="InterPro" id="IPR013983">
    <property type="entry name" value="Ald_Fedxn_OxRdtase_N"/>
</dbReference>
<dbReference type="EC" id="1.2.7.5" evidence="10"/>
<dbReference type="Pfam" id="PF01314">
    <property type="entry name" value="AFOR_C"/>
    <property type="match status" value="1"/>
</dbReference>
<dbReference type="GO" id="GO:0009055">
    <property type="term" value="F:electron transfer activity"/>
    <property type="evidence" value="ECO:0007669"/>
    <property type="project" value="InterPro"/>
</dbReference>
<evidence type="ECO:0000256" key="4">
    <source>
        <dbReference type="ARBA" id="ARBA00022723"/>
    </source>
</evidence>
<keyword evidence="5 10" id="KW-0560">Oxidoreductase</keyword>
<gene>
    <name evidence="10" type="ordered locus">Desku_0590</name>
</gene>
<keyword evidence="3" id="KW-0004">4Fe-4S</keyword>
<evidence type="ECO:0000313" key="11">
    <source>
        <dbReference type="Proteomes" id="UP000009229"/>
    </source>
</evidence>
<dbReference type="SUPFAM" id="SSF56228">
    <property type="entry name" value="Aldehyde ferredoxin oxidoreductase, N-terminal domain"/>
    <property type="match status" value="1"/>
</dbReference>
<comment type="cofactor">
    <cofactor evidence="1">
        <name>[4Fe-4S] cluster</name>
        <dbReference type="ChEBI" id="CHEBI:49883"/>
    </cofactor>
</comment>
<dbReference type="SUPFAM" id="SSF48310">
    <property type="entry name" value="Aldehyde ferredoxin oxidoreductase, C-terminal domains"/>
    <property type="match status" value="1"/>
</dbReference>
<dbReference type="PANTHER" id="PTHR30038">
    <property type="entry name" value="ALDEHYDE FERREDOXIN OXIDOREDUCTASE"/>
    <property type="match status" value="1"/>
</dbReference>
<evidence type="ECO:0000256" key="2">
    <source>
        <dbReference type="ARBA" id="ARBA00011032"/>
    </source>
</evidence>
<dbReference type="GO" id="GO:0051539">
    <property type="term" value="F:4 iron, 4 sulfur cluster binding"/>
    <property type="evidence" value="ECO:0007669"/>
    <property type="project" value="UniProtKB-KW"/>
</dbReference>
<dbReference type="InterPro" id="IPR051919">
    <property type="entry name" value="W-dependent_AOR"/>
</dbReference>
<dbReference type="InterPro" id="IPR013984">
    <property type="entry name" value="Ald_Fedxn_OxRdtase_dom2"/>
</dbReference>
<dbReference type="InterPro" id="IPR013985">
    <property type="entry name" value="Ald_Fedxn_OxRdtase_dom3"/>
</dbReference>
<dbReference type="InterPro" id="IPR001203">
    <property type="entry name" value="OxRdtase_Ald_Fedxn_C"/>
</dbReference>
<dbReference type="Proteomes" id="UP000009229">
    <property type="component" value="Chromosome"/>
</dbReference>
<dbReference type="GO" id="GO:0033726">
    <property type="term" value="F:aldehyde ferredoxin oxidoreductase activity"/>
    <property type="evidence" value="ECO:0007669"/>
    <property type="project" value="UniProtKB-EC"/>
</dbReference>
<dbReference type="GO" id="GO:0046872">
    <property type="term" value="F:metal ion binding"/>
    <property type="evidence" value="ECO:0007669"/>
    <property type="project" value="UniProtKB-KW"/>
</dbReference>
<evidence type="ECO:0000313" key="10">
    <source>
        <dbReference type="EMBL" id="AEG14204.1"/>
    </source>
</evidence>
<keyword evidence="6" id="KW-0408">Iron</keyword>
<dbReference type="InterPro" id="IPR036021">
    <property type="entry name" value="Tungsten_al_ferr_oxy-like_C"/>
</dbReference>
<feature type="domain" description="Aldehyde ferredoxin oxidoreductase N-terminal" evidence="9">
    <location>
        <begin position="7"/>
        <end position="208"/>
    </location>
</feature>
<organism evidence="10 11">
    <name type="scientific">Desulfofundulus kuznetsovii (strain DSM 6115 / VKM B-1805 / 17)</name>
    <name type="common">Desulfotomaculum kuznetsovii</name>
    <dbReference type="NCBI Taxonomy" id="760568"/>
    <lineage>
        <taxon>Bacteria</taxon>
        <taxon>Bacillati</taxon>
        <taxon>Bacillota</taxon>
        <taxon>Clostridia</taxon>
        <taxon>Eubacteriales</taxon>
        <taxon>Peptococcaceae</taxon>
        <taxon>Desulfofundulus</taxon>
    </lineage>
</organism>
<keyword evidence="7" id="KW-0411">Iron-sulfur</keyword>
<dbReference type="KEGG" id="dku:Desku_0590"/>
<comment type="cofactor">
    <cofactor evidence="8">
        <name>tungstopterin</name>
        <dbReference type="ChEBI" id="CHEBI:30402"/>
    </cofactor>
</comment>
<name>A0AAU8P7W6_DESK7</name>
<dbReference type="RefSeq" id="WP_013821719.1">
    <property type="nucleotide sequence ID" value="NC_015573.1"/>
</dbReference>
<keyword evidence="11" id="KW-1185">Reference proteome</keyword>
<evidence type="ECO:0000256" key="5">
    <source>
        <dbReference type="ARBA" id="ARBA00023002"/>
    </source>
</evidence>
<proteinExistence type="inferred from homology"/>
<comment type="similarity">
    <text evidence="2">Belongs to the AOR/FOR family.</text>
</comment>
<dbReference type="Gene3D" id="3.60.9.10">
    <property type="entry name" value="Aldehyde ferredoxin oxidoreductase, N-terminal domain"/>
    <property type="match status" value="1"/>
</dbReference>
<evidence type="ECO:0000256" key="7">
    <source>
        <dbReference type="ARBA" id="ARBA00023014"/>
    </source>
</evidence>
<sequence length="611" mass="66046">MARDNSQQMILFVDLSTGKTRQEAVSPEMRRKFIGGNGFAVKILYDLLRAGVDPLGPENAVVFAVGPATGTVIPGAAITAAATKSPLTGIFIDSYMGGQWGTELKEAGCEALVLQGAAAEPVYLFVDDGRVEIRPAAHLWGKKTSETERAIKEELGDPRVQVAAIGPAGENLVKFATIIHSTRAFGRGGLGAVLGSKKVKAIAVRGTGGVPHPNTQKILEYARRTYDEMLRQPAFAKNIPTFGSTVSVAGNNALGILGSYNWQREVFADAEKISGNDMVNRGLRVGHKACASCIARSAIIWRACEGPFKGATSRGPEYETLYSYGSLIGNGNVESIILADRLSDELGLDTISTGVVIAFVMECVEKGILSTQELDGMDVRFGNYRAMLDLLPKIAAREGVGDLLAEGVREISRRIGKGSEYFAIHVKGLELPGHTARGLKGMGLGYATSSRGGSHQDFRPGPERSGKFDRATIEGKAALVKKNQDMTTIGDCLIVCRRHSEGFHGAFLNERYVELASLATGMEFSLEELTLAAERIYTLERMFNVREGVRRKDDTLPERFLKEGIPGGPSAGMYVSREELDTMLDEYYQIRGWDPETGVPTESTLKKLGLK</sequence>
<evidence type="ECO:0000256" key="6">
    <source>
        <dbReference type="ARBA" id="ARBA00023004"/>
    </source>
</evidence>
<evidence type="ECO:0000256" key="8">
    <source>
        <dbReference type="ARBA" id="ARBA00049934"/>
    </source>
</evidence>
<evidence type="ECO:0000259" key="9">
    <source>
        <dbReference type="SMART" id="SM00790"/>
    </source>
</evidence>
<dbReference type="Gene3D" id="1.10.569.10">
    <property type="entry name" value="Aldehyde Ferredoxin Oxidoreductase Protein, subunit A, domain 2"/>
    <property type="match status" value="1"/>
</dbReference>
<dbReference type="SMART" id="SM00790">
    <property type="entry name" value="AFOR_N"/>
    <property type="match status" value="1"/>
</dbReference>
<keyword evidence="4" id="KW-0479">Metal-binding</keyword>
<dbReference type="AlphaFoldDB" id="A0AAU8P7W6"/>